<reference evidence="2" key="1">
    <citation type="submission" date="2017-01" db="EMBL/GenBank/DDBJ databases">
        <title>A deep insight into the sialotranscriptome of adult male and female Cluex tarsalis mosquitoes.</title>
        <authorList>
            <person name="Ribeiro J.M."/>
            <person name="Moreira F."/>
            <person name="Bernard K.A."/>
            <person name="Calvo E."/>
        </authorList>
    </citation>
    <scope>NUCLEOTIDE SEQUENCE</scope>
    <source>
        <strain evidence="2">Kern County</strain>
        <tissue evidence="2">Salivary glands</tissue>
    </source>
</reference>
<evidence type="ECO:0000256" key="1">
    <source>
        <dbReference type="SAM" id="MobiDB-lite"/>
    </source>
</evidence>
<dbReference type="PANTHER" id="PTHR21521">
    <property type="entry name" value="AMUN, ISOFORM A"/>
    <property type="match status" value="1"/>
</dbReference>
<dbReference type="PANTHER" id="PTHR21521:SF0">
    <property type="entry name" value="AMUN, ISOFORM A"/>
    <property type="match status" value="1"/>
</dbReference>
<sequence>MSAVTNSTTFFQNGNAAQFEFALALYPAALKVKAENRGAGKKPEKLIRLDDWYQHTLPKLIAKRGKDAHLLHEELCQTMEWKQNRGKSYPQLTHLIKINTPRAVMVETKKAFRKLPNLESALNALSNLKGVGITMASALLAAAVPDLAPFMADECLNAMPEFENIDYTAKEYLKFVELVQAKQERLNKECGEGGKSNGAAAGGGGEENGEKVEATATKKWTAHSVELALWAYSVAFDLQPELLKDMPESNGVVAAATPLVAAATNGNAAADTEDETSQNGVPSDESNLDSESASKDALITNGNSLDSESGTNQEDAVTSGDAAIGAGRPIPSDSLDDCAKSGDSLDGPPTATVEATAAAVATLCTADSNEIATADAAAAADSDSQSSNSQKRPLYCDENSEEQPELSAPKLIKL</sequence>
<accession>A0A1Q3EVN4</accession>
<feature type="region of interest" description="Disordered" evidence="1">
    <location>
        <begin position="375"/>
        <end position="414"/>
    </location>
</feature>
<organism evidence="2">
    <name type="scientific">Culex tarsalis</name>
    <name type="common">Encephalitis mosquito</name>
    <dbReference type="NCBI Taxonomy" id="7177"/>
    <lineage>
        <taxon>Eukaryota</taxon>
        <taxon>Metazoa</taxon>
        <taxon>Ecdysozoa</taxon>
        <taxon>Arthropoda</taxon>
        <taxon>Hexapoda</taxon>
        <taxon>Insecta</taxon>
        <taxon>Pterygota</taxon>
        <taxon>Neoptera</taxon>
        <taxon>Endopterygota</taxon>
        <taxon>Diptera</taxon>
        <taxon>Nematocera</taxon>
        <taxon>Culicoidea</taxon>
        <taxon>Culicidae</taxon>
        <taxon>Culicinae</taxon>
        <taxon>Culicini</taxon>
        <taxon>Culex</taxon>
        <taxon>Culex</taxon>
    </lineage>
</organism>
<dbReference type="EMBL" id="GFDL01015767">
    <property type="protein sequence ID" value="JAV19278.1"/>
    <property type="molecule type" value="Transcribed_RNA"/>
</dbReference>
<feature type="compositionally biased region" description="Polar residues" evidence="1">
    <location>
        <begin position="277"/>
        <end position="291"/>
    </location>
</feature>
<dbReference type="AlphaFoldDB" id="A0A1Q3EVN4"/>
<feature type="compositionally biased region" description="Low complexity" evidence="1">
    <location>
        <begin position="375"/>
        <end position="389"/>
    </location>
</feature>
<feature type="compositionally biased region" description="Gly residues" evidence="1">
    <location>
        <begin position="193"/>
        <end position="206"/>
    </location>
</feature>
<proteinExistence type="predicted"/>
<feature type="region of interest" description="Disordered" evidence="1">
    <location>
        <begin position="322"/>
        <end position="351"/>
    </location>
</feature>
<evidence type="ECO:0000313" key="2">
    <source>
        <dbReference type="EMBL" id="JAV19278.1"/>
    </source>
</evidence>
<feature type="region of interest" description="Disordered" evidence="1">
    <location>
        <begin position="265"/>
        <end position="293"/>
    </location>
</feature>
<feature type="region of interest" description="Disordered" evidence="1">
    <location>
        <begin position="189"/>
        <end position="215"/>
    </location>
</feature>
<protein>
    <submittedName>
        <fullName evidence="2">Uncharacterized protein</fullName>
    </submittedName>
</protein>
<name>A0A1Q3EVN4_CULTA</name>